<evidence type="ECO:0000256" key="6">
    <source>
        <dbReference type="HAMAP-Rule" id="MF_00040"/>
    </source>
</evidence>
<comment type="subcellular location">
    <subcellularLocation>
        <location evidence="1 6">Cytoplasm</location>
    </subcellularLocation>
</comment>
<dbReference type="GO" id="GO:0002184">
    <property type="term" value="P:cytoplasmic translational termination"/>
    <property type="evidence" value="ECO:0007669"/>
    <property type="project" value="TreeGrafter"/>
</dbReference>
<dbReference type="FunFam" id="1.10.132.20:FF:000001">
    <property type="entry name" value="Ribosome-recycling factor"/>
    <property type="match status" value="1"/>
</dbReference>
<dbReference type="FunFam" id="3.30.1360.40:FF:000001">
    <property type="entry name" value="Ribosome-recycling factor"/>
    <property type="match status" value="1"/>
</dbReference>
<sequence length="185" mass="21574">MIDDIKKNIEISMEKTIETLKNKINTIHTGRASTDLLQNIKIEYYGKFVLLNELSNITVENSKTIKITLFDHTLCNVVKKAIISSNLDINPIISNNIIRVVLPPLTEDRRKHLIKLVQNNIEEGKIFIRNIRRDANEKIKILLKNKNISKDDEYYAQTDIQLITNKFIEKIDNLLKNKKKDLMNF</sequence>
<dbReference type="PANTHER" id="PTHR20982:SF3">
    <property type="entry name" value="MITOCHONDRIAL RIBOSOME RECYCLING FACTOR PSEUDO 1"/>
    <property type="match status" value="1"/>
</dbReference>
<keyword evidence="4 6" id="KW-0648">Protein biosynthesis</keyword>
<dbReference type="InterPro" id="IPR023584">
    <property type="entry name" value="Ribosome_recyc_fac_dom"/>
</dbReference>
<dbReference type="GO" id="GO:0043023">
    <property type="term" value="F:ribosomal large subunit binding"/>
    <property type="evidence" value="ECO:0007669"/>
    <property type="project" value="TreeGrafter"/>
</dbReference>
<keyword evidence="3 6" id="KW-0963">Cytoplasm</keyword>
<dbReference type="AlphaFoldDB" id="A0AAT9G3Z9"/>
<evidence type="ECO:0000256" key="4">
    <source>
        <dbReference type="ARBA" id="ARBA00022917"/>
    </source>
</evidence>
<evidence type="ECO:0000259" key="7">
    <source>
        <dbReference type="Pfam" id="PF01765"/>
    </source>
</evidence>
<protein>
    <recommendedName>
        <fullName evidence="6">Ribosome-recycling factor</fullName>
        <shortName evidence="6">RRF</shortName>
    </recommendedName>
    <alternativeName>
        <fullName evidence="6">Ribosome-releasing factor</fullName>
    </alternativeName>
</protein>
<evidence type="ECO:0000256" key="2">
    <source>
        <dbReference type="ARBA" id="ARBA00005912"/>
    </source>
</evidence>
<accession>A0AAT9G3Z9</accession>
<name>A0AAT9G3Z9_9ENTR</name>
<gene>
    <name evidence="6 8" type="primary">frr</name>
    <name evidence="8" type="ORF">ACHINZ_1130</name>
</gene>
<reference evidence="8" key="2">
    <citation type="submission" date="2023-10" db="EMBL/GenBank/DDBJ databases">
        <authorList>
            <person name="Koga R."/>
            <person name="Fukatsu T."/>
        </authorList>
    </citation>
    <scope>NUCLEOTIDE SEQUENCE</scope>
    <source>
        <strain evidence="8">Kw-01</strain>
    </source>
</reference>
<dbReference type="InterPro" id="IPR036191">
    <property type="entry name" value="RRF_sf"/>
</dbReference>
<dbReference type="HAMAP" id="MF_00040">
    <property type="entry name" value="RRF"/>
    <property type="match status" value="1"/>
</dbReference>
<dbReference type="SUPFAM" id="SSF55194">
    <property type="entry name" value="Ribosome recycling factor, RRF"/>
    <property type="match status" value="1"/>
</dbReference>
<dbReference type="InterPro" id="IPR002661">
    <property type="entry name" value="Ribosome_recyc_fac"/>
</dbReference>
<dbReference type="EMBL" id="AP028961">
    <property type="protein sequence ID" value="BET44443.1"/>
    <property type="molecule type" value="Genomic_DNA"/>
</dbReference>
<dbReference type="PANTHER" id="PTHR20982">
    <property type="entry name" value="RIBOSOME RECYCLING FACTOR"/>
    <property type="match status" value="1"/>
</dbReference>
<evidence type="ECO:0000313" key="8">
    <source>
        <dbReference type="EMBL" id="BET44443.1"/>
    </source>
</evidence>
<proteinExistence type="inferred from homology"/>
<evidence type="ECO:0000256" key="1">
    <source>
        <dbReference type="ARBA" id="ARBA00004496"/>
    </source>
</evidence>
<comment type="similarity">
    <text evidence="2 6">Belongs to the RRF family.</text>
</comment>
<dbReference type="NCBIfam" id="TIGR00496">
    <property type="entry name" value="frr"/>
    <property type="match status" value="1"/>
</dbReference>
<dbReference type="Gene3D" id="1.10.132.20">
    <property type="entry name" value="Ribosome-recycling factor"/>
    <property type="match status" value="1"/>
</dbReference>
<dbReference type="Gene3D" id="3.30.1360.40">
    <property type="match status" value="1"/>
</dbReference>
<dbReference type="GO" id="GO:0005829">
    <property type="term" value="C:cytosol"/>
    <property type="evidence" value="ECO:0007669"/>
    <property type="project" value="GOC"/>
</dbReference>
<organism evidence="8">
    <name type="scientific">Candidatus Aschnera chinzeii</name>
    <dbReference type="NCBI Taxonomy" id="1485666"/>
    <lineage>
        <taxon>Bacteria</taxon>
        <taxon>Pseudomonadati</taxon>
        <taxon>Pseudomonadota</taxon>
        <taxon>Gammaproteobacteria</taxon>
        <taxon>Enterobacterales</taxon>
        <taxon>Enterobacteriaceae</taxon>
        <taxon>Candidatus Aschnera</taxon>
    </lineage>
</organism>
<comment type="function">
    <text evidence="5 6">Responsible for the release of ribosomes from messenger RNA at the termination of protein biosynthesis. May increase the efficiency of translation by recycling ribosomes from one round of translation to another.</text>
</comment>
<evidence type="ECO:0000256" key="3">
    <source>
        <dbReference type="ARBA" id="ARBA00022490"/>
    </source>
</evidence>
<dbReference type="Pfam" id="PF01765">
    <property type="entry name" value="RRF"/>
    <property type="match status" value="1"/>
</dbReference>
<reference evidence="8" key="1">
    <citation type="journal article" date="2023" name="Front. Microbiol.">
        <title>Genome analysis of Candidatus Aschnera chinzeii, the bacterial endosymbiont of the blood-sucking bat fly Penicillidia jenynsii (Insecta: Diptera: Nycteribiidae).</title>
        <authorList>
            <person name="Koga R."/>
            <person name="Moriyama M."/>
            <person name="Nozaki T."/>
            <person name="Fukatsu T."/>
        </authorList>
    </citation>
    <scope>NUCLEOTIDE SEQUENCE</scope>
    <source>
        <strain evidence="8">Kw-01</strain>
    </source>
</reference>
<feature type="domain" description="Ribosome recycling factor" evidence="7">
    <location>
        <begin position="20"/>
        <end position="183"/>
    </location>
</feature>
<evidence type="ECO:0000256" key="5">
    <source>
        <dbReference type="ARBA" id="ARBA00025050"/>
    </source>
</evidence>